<evidence type="ECO:0000259" key="5">
    <source>
        <dbReference type="Pfam" id="PF13525"/>
    </source>
</evidence>
<gene>
    <name evidence="6" type="primary">bamD</name>
    <name evidence="6" type="ORF">EG028_22165</name>
</gene>
<reference evidence="7" key="1">
    <citation type="submission" date="2018-11" db="EMBL/GenBank/DDBJ databases">
        <title>Chitinophaga lutea sp.nov., isolate from arsenic contaminated soil.</title>
        <authorList>
            <person name="Zong Y."/>
        </authorList>
    </citation>
    <scope>NUCLEOTIDE SEQUENCE [LARGE SCALE GENOMIC DNA]</scope>
    <source>
        <strain evidence="7">YLT18</strain>
    </source>
</reference>
<sequence>MRKILLYTGLMALIIVSASCNRELRRIEKSNDLEKKLAYADKMYEKKKYQLAQTLYEEMIPIFKGTDKFEPLYYKYAYCSFYLKDYTQAAFHFKNYLDALPSSPRAMEIDYQQAYCYYKLSPKVALDQTNSMKAIAAMQTFINTYPNSEKSAEANVVIDLLRRKLEQKEFNAAELYYELGHYKAAGVSFKSLMRAYPDSEKSDSYKYMAIKSYYLYAKNSVYYRQKERYETVLTEYLEFSDRYPTSKLKTDAEKYFTLAKNNIKSLENEQNKEKSNQ</sequence>
<dbReference type="PROSITE" id="PS51257">
    <property type="entry name" value="PROKAR_LIPOPROTEIN"/>
    <property type="match status" value="1"/>
</dbReference>
<dbReference type="AlphaFoldDB" id="A0A3N4MBQ2"/>
<dbReference type="InterPro" id="IPR011990">
    <property type="entry name" value="TPR-like_helical_dom_sf"/>
</dbReference>
<dbReference type="Proteomes" id="UP000279089">
    <property type="component" value="Unassembled WGS sequence"/>
</dbReference>
<dbReference type="Pfam" id="PF13525">
    <property type="entry name" value="YfiO"/>
    <property type="match status" value="1"/>
</dbReference>
<dbReference type="InterPro" id="IPR017689">
    <property type="entry name" value="BamD"/>
</dbReference>
<organism evidence="6 7">
    <name type="scientific">Chitinophaga barathri</name>
    <dbReference type="NCBI Taxonomy" id="1647451"/>
    <lineage>
        <taxon>Bacteria</taxon>
        <taxon>Pseudomonadati</taxon>
        <taxon>Bacteroidota</taxon>
        <taxon>Chitinophagia</taxon>
        <taxon>Chitinophagales</taxon>
        <taxon>Chitinophagaceae</taxon>
        <taxon>Chitinophaga</taxon>
    </lineage>
</organism>
<evidence type="ECO:0000313" key="7">
    <source>
        <dbReference type="Proteomes" id="UP000279089"/>
    </source>
</evidence>
<evidence type="ECO:0000256" key="4">
    <source>
        <dbReference type="SAM" id="Coils"/>
    </source>
</evidence>
<dbReference type="EMBL" id="RMBX01000013">
    <property type="protein sequence ID" value="RPD38857.1"/>
    <property type="molecule type" value="Genomic_DNA"/>
</dbReference>
<dbReference type="NCBIfam" id="TIGR03302">
    <property type="entry name" value="OM_YfiO"/>
    <property type="match status" value="1"/>
</dbReference>
<keyword evidence="1" id="KW-0732">Signal</keyword>
<keyword evidence="2" id="KW-0472">Membrane</keyword>
<keyword evidence="4" id="KW-0175">Coiled coil</keyword>
<evidence type="ECO:0000256" key="3">
    <source>
        <dbReference type="ARBA" id="ARBA00023237"/>
    </source>
</evidence>
<evidence type="ECO:0000313" key="6">
    <source>
        <dbReference type="EMBL" id="RPD38857.1"/>
    </source>
</evidence>
<dbReference type="RefSeq" id="WP_120518594.1">
    <property type="nucleotide sequence ID" value="NZ_QXZY01000013.1"/>
</dbReference>
<name>A0A3N4MBQ2_9BACT</name>
<keyword evidence="7" id="KW-1185">Reference proteome</keyword>
<dbReference type="Gene3D" id="1.25.40.10">
    <property type="entry name" value="Tetratricopeptide repeat domain"/>
    <property type="match status" value="1"/>
</dbReference>
<accession>A0A3N4MBQ2</accession>
<proteinExistence type="predicted"/>
<evidence type="ECO:0000256" key="1">
    <source>
        <dbReference type="ARBA" id="ARBA00022729"/>
    </source>
</evidence>
<keyword evidence="3" id="KW-0998">Cell outer membrane</keyword>
<comment type="caution">
    <text evidence="6">The sequence shown here is derived from an EMBL/GenBank/DDBJ whole genome shotgun (WGS) entry which is preliminary data.</text>
</comment>
<feature type="domain" description="Outer membrane lipoprotein BamD-like" evidence="5">
    <location>
        <begin position="40"/>
        <end position="201"/>
    </location>
</feature>
<feature type="coiled-coil region" evidence="4">
    <location>
        <begin position="249"/>
        <end position="276"/>
    </location>
</feature>
<protein>
    <submittedName>
        <fullName evidence="6">Outer membrane protein assembly factor BamD</fullName>
    </submittedName>
</protein>
<dbReference type="InterPro" id="IPR039565">
    <property type="entry name" value="BamD-like"/>
</dbReference>
<evidence type="ECO:0000256" key="2">
    <source>
        <dbReference type="ARBA" id="ARBA00023136"/>
    </source>
</evidence>
<dbReference type="SUPFAM" id="SSF48452">
    <property type="entry name" value="TPR-like"/>
    <property type="match status" value="1"/>
</dbReference>
<dbReference type="OrthoDB" id="9770761at2"/>